<gene>
    <name evidence="2" type="ORF">BQ2448_7253</name>
</gene>
<feature type="region of interest" description="Disordered" evidence="1">
    <location>
        <begin position="994"/>
        <end position="1020"/>
    </location>
</feature>
<sequence>MSTLFRKRLDDAHTMLAPDDPYFVRQAYSGGRGSSFSAPSFDDRFIHDEEREVSLHRNGRGIGYSKEGNMFGKKLRSFPWNKSKPSSIAVPQRIPSPRPTTPTGMSPMPPSPVTPIADQFTTHGLGIYTAASPGSVASMSPGRTDGTLAQIPAPPNSLPSVTSTLSSAYSSTNSVPSRMQLPLPTRRSSLIGGVPSGSGGHAFNESVSTVSTFETTSSFASSRLFHSSVDEHYDSSSDATTMSLTSSPESKSRRTNEGRRMWKVKGLQESPLRPDQVLPPSQQRRDDGLWPPCEEEEDAYLTSTSAPPAASHPTRRNTTPMPDFVAAMLGIKPETPPHPKRWSASSNKPATDSPPFDLAGEKVTARRASQQTVRPLGDVDASLADSSSDDADNEVSPPRSRQAPISFTGRSRIPSIRFEGFAMDSVFAEVEKNLLRSKASPPTTEPSLSLFPTTPTIEVVEAPASVPVVDADHETKLRERKSARRRTRVISAYRPSEGYFNVEEDEVTLSPAPQIMDALRSESPLASKTAEESDSSASGSSLSSSQLMTARPRPGPRRAQPRPARLDVDLANSLTAFDRLGLVTPTSASTVTPYDGVISPSADSVFLATTSEGTQSSGGVVSPISLAQASPSRPPARVVAEMAPPSPPSPPPSAPAVRETSTTLSNADLCASTTVESVESPRDPTPPLTPITPVTPLLTASNPPPSRPLIPSVFVFPPNGSSYRRGESSDWEAPPKPPVYAGPTKITVVQPKRMIRASTRPVSSLPKRNITRQPLIVTPVVATPGPLPPSPALSSTSTIHPRRAASPVGWSFPPREQLPSPPSARGSTDLSIRPASFSPSDESGSDCDPLQTMISRLNAPHTPPRARTHSNPTTPRTGSGLTMMALLRHTSSQTGLSMLQRELGSMTTSLSTTSFVGGPQIFVTAPHDEQVKDLDVATTPVPHLVRASSKSSSSSSGASRNVDTILTTYESDDSVTRYGDAPLHSKVAPPLVPIIIDSPTVPDSEHGRSMSGSSSSSSLVADQLDDLPRGFSDESLLSLTDSEVDPIDLMSREIEDTLAEMEESVLSSSSASIASLMMESSVTPKLGSTRSSTSSEDAFGSFPSESASEGSARASAIPVRMTRPAAVASHSRNWSDASCSTVMTDSTESSTSSSSMNSSDEHHAEIAVVMTGQRISCRAGAVGVIGQVM</sequence>
<evidence type="ECO:0000313" key="2">
    <source>
        <dbReference type="EMBL" id="SCV73327.1"/>
    </source>
</evidence>
<feature type="compositionally biased region" description="Low complexity" evidence="1">
    <location>
        <begin position="160"/>
        <end position="174"/>
    </location>
</feature>
<feature type="region of interest" description="Disordered" evidence="1">
    <location>
        <begin position="1084"/>
        <end position="1116"/>
    </location>
</feature>
<dbReference type="OrthoDB" id="2537828at2759"/>
<dbReference type="Proteomes" id="UP000198372">
    <property type="component" value="Unassembled WGS sequence"/>
</dbReference>
<feature type="compositionally biased region" description="Low complexity" evidence="1">
    <location>
        <begin position="1104"/>
        <end position="1116"/>
    </location>
</feature>
<keyword evidence="3" id="KW-1185">Reference proteome</keyword>
<evidence type="ECO:0000313" key="3">
    <source>
        <dbReference type="Proteomes" id="UP000198372"/>
    </source>
</evidence>
<feature type="compositionally biased region" description="Polar residues" evidence="1">
    <location>
        <begin position="236"/>
        <end position="249"/>
    </location>
</feature>
<protein>
    <submittedName>
        <fullName evidence="2">BQ2448_7253 protein</fullName>
    </submittedName>
</protein>
<feature type="region of interest" description="Disordered" evidence="1">
    <location>
        <begin position="82"/>
        <end position="107"/>
    </location>
</feature>
<name>A0A238FJA9_9BASI</name>
<feature type="compositionally biased region" description="Low complexity" evidence="1">
    <location>
        <begin position="535"/>
        <end position="545"/>
    </location>
</feature>
<evidence type="ECO:0000256" key="1">
    <source>
        <dbReference type="SAM" id="MobiDB-lite"/>
    </source>
</evidence>
<feature type="compositionally biased region" description="Pro residues" evidence="1">
    <location>
        <begin position="644"/>
        <end position="654"/>
    </location>
</feature>
<dbReference type="AlphaFoldDB" id="A0A238FJA9"/>
<feature type="region of interest" description="Disordered" evidence="1">
    <location>
        <begin position="232"/>
        <end position="406"/>
    </location>
</feature>
<feature type="region of interest" description="Disordered" evidence="1">
    <location>
        <begin position="637"/>
        <end position="661"/>
    </location>
</feature>
<reference evidence="3" key="1">
    <citation type="submission" date="2016-09" db="EMBL/GenBank/DDBJ databases">
        <authorList>
            <person name="Jeantristanb JTB J.-T."/>
            <person name="Ricardo R."/>
        </authorList>
    </citation>
    <scope>NUCLEOTIDE SEQUENCE [LARGE SCALE GENOMIC DNA]</scope>
</reference>
<accession>A0A238FJA9</accession>
<feature type="compositionally biased region" description="Basic and acidic residues" evidence="1">
    <location>
        <begin position="250"/>
        <end position="260"/>
    </location>
</feature>
<organism evidence="2 3">
    <name type="scientific">Microbotryum intermedium</name>
    <dbReference type="NCBI Taxonomy" id="269621"/>
    <lineage>
        <taxon>Eukaryota</taxon>
        <taxon>Fungi</taxon>
        <taxon>Dikarya</taxon>
        <taxon>Basidiomycota</taxon>
        <taxon>Pucciniomycotina</taxon>
        <taxon>Microbotryomycetes</taxon>
        <taxon>Microbotryales</taxon>
        <taxon>Microbotryaceae</taxon>
        <taxon>Microbotryum</taxon>
    </lineage>
</organism>
<feature type="compositionally biased region" description="Polar residues" evidence="1">
    <location>
        <begin position="869"/>
        <end position="879"/>
    </location>
</feature>
<feature type="compositionally biased region" description="Polar residues" evidence="1">
    <location>
        <begin position="1084"/>
        <end position="1096"/>
    </location>
</feature>
<feature type="compositionally biased region" description="Polar residues" evidence="1">
    <location>
        <begin position="1130"/>
        <end position="1139"/>
    </location>
</feature>
<feature type="region of interest" description="Disordered" evidence="1">
    <location>
        <begin position="1128"/>
        <end position="1160"/>
    </location>
</feature>
<feature type="region of interest" description="Disordered" evidence="1">
    <location>
        <begin position="781"/>
        <end position="879"/>
    </location>
</feature>
<dbReference type="EMBL" id="FMSP01000018">
    <property type="protein sequence ID" value="SCV73327.1"/>
    <property type="molecule type" value="Genomic_DNA"/>
</dbReference>
<proteinExistence type="predicted"/>
<feature type="compositionally biased region" description="Low complexity" evidence="1">
    <location>
        <begin position="1009"/>
        <end position="1018"/>
    </location>
</feature>
<feature type="region of interest" description="Disordered" evidence="1">
    <location>
        <begin position="155"/>
        <end position="180"/>
    </location>
</feature>
<feature type="region of interest" description="Disordered" evidence="1">
    <location>
        <begin position="522"/>
        <end position="565"/>
    </location>
</feature>
<feature type="compositionally biased region" description="Low complexity" evidence="1">
    <location>
        <begin position="1140"/>
        <end position="1158"/>
    </location>
</feature>